<organism evidence="1 2">
    <name type="scientific">Artomyces pyxidatus</name>
    <dbReference type="NCBI Taxonomy" id="48021"/>
    <lineage>
        <taxon>Eukaryota</taxon>
        <taxon>Fungi</taxon>
        <taxon>Dikarya</taxon>
        <taxon>Basidiomycota</taxon>
        <taxon>Agaricomycotina</taxon>
        <taxon>Agaricomycetes</taxon>
        <taxon>Russulales</taxon>
        <taxon>Auriscalpiaceae</taxon>
        <taxon>Artomyces</taxon>
    </lineage>
</organism>
<keyword evidence="2" id="KW-1185">Reference proteome</keyword>
<proteinExistence type="predicted"/>
<protein>
    <submittedName>
        <fullName evidence="1">Uncharacterized protein</fullName>
    </submittedName>
</protein>
<sequence>MALITRRRPRFSFILAFTIYPSSAQKAFSSYPSSIQWTPSPLTSPPRPPSTSLLSAIRGLARETRAVFHALSLDFYKACPRPVSRFPLPVINQEFFCRYLASQSFKAFFAPFVQAFRWRGSRGSLASLSLLLM</sequence>
<accession>A0ACB8STK8</accession>
<reference evidence="1" key="1">
    <citation type="submission" date="2021-03" db="EMBL/GenBank/DDBJ databases">
        <authorList>
            <consortium name="DOE Joint Genome Institute"/>
            <person name="Ahrendt S."/>
            <person name="Looney B.P."/>
            <person name="Miyauchi S."/>
            <person name="Morin E."/>
            <person name="Drula E."/>
            <person name="Courty P.E."/>
            <person name="Chicoki N."/>
            <person name="Fauchery L."/>
            <person name="Kohler A."/>
            <person name="Kuo A."/>
            <person name="Labutti K."/>
            <person name="Pangilinan J."/>
            <person name="Lipzen A."/>
            <person name="Riley R."/>
            <person name="Andreopoulos W."/>
            <person name="He G."/>
            <person name="Johnson J."/>
            <person name="Barry K.W."/>
            <person name="Grigoriev I.V."/>
            <person name="Nagy L."/>
            <person name="Hibbett D."/>
            <person name="Henrissat B."/>
            <person name="Matheny P.B."/>
            <person name="Labbe J."/>
            <person name="Martin F."/>
        </authorList>
    </citation>
    <scope>NUCLEOTIDE SEQUENCE</scope>
    <source>
        <strain evidence="1">HHB10654</strain>
    </source>
</reference>
<comment type="caution">
    <text evidence="1">The sequence shown here is derived from an EMBL/GenBank/DDBJ whole genome shotgun (WGS) entry which is preliminary data.</text>
</comment>
<name>A0ACB8STK8_9AGAM</name>
<evidence type="ECO:0000313" key="2">
    <source>
        <dbReference type="Proteomes" id="UP000814140"/>
    </source>
</evidence>
<reference evidence="1" key="2">
    <citation type="journal article" date="2022" name="New Phytol.">
        <title>Evolutionary transition to the ectomycorrhizal habit in the genomes of a hyperdiverse lineage of mushroom-forming fungi.</title>
        <authorList>
            <person name="Looney B."/>
            <person name="Miyauchi S."/>
            <person name="Morin E."/>
            <person name="Drula E."/>
            <person name="Courty P.E."/>
            <person name="Kohler A."/>
            <person name="Kuo A."/>
            <person name="LaButti K."/>
            <person name="Pangilinan J."/>
            <person name="Lipzen A."/>
            <person name="Riley R."/>
            <person name="Andreopoulos W."/>
            <person name="He G."/>
            <person name="Johnson J."/>
            <person name="Nolan M."/>
            <person name="Tritt A."/>
            <person name="Barry K.W."/>
            <person name="Grigoriev I.V."/>
            <person name="Nagy L.G."/>
            <person name="Hibbett D."/>
            <person name="Henrissat B."/>
            <person name="Matheny P.B."/>
            <person name="Labbe J."/>
            <person name="Martin F.M."/>
        </authorList>
    </citation>
    <scope>NUCLEOTIDE SEQUENCE</scope>
    <source>
        <strain evidence="1">HHB10654</strain>
    </source>
</reference>
<dbReference type="EMBL" id="MU277224">
    <property type="protein sequence ID" value="KAI0059714.1"/>
    <property type="molecule type" value="Genomic_DNA"/>
</dbReference>
<gene>
    <name evidence="1" type="ORF">BV25DRAFT_1043667</name>
</gene>
<dbReference type="Proteomes" id="UP000814140">
    <property type="component" value="Unassembled WGS sequence"/>
</dbReference>
<evidence type="ECO:0000313" key="1">
    <source>
        <dbReference type="EMBL" id="KAI0059714.1"/>
    </source>
</evidence>